<dbReference type="InterPro" id="IPR052737">
    <property type="entry name" value="Omega-amidase_YafV"/>
</dbReference>
<accession>A0A1G2F2D4</accession>
<keyword evidence="1" id="KW-0175">Coiled coil</keyword>
<dbReference type="STRING" id="1801990.A2V69_00265"/>
<gene>
    <name evidence="3" type="ORF">A2V69_00265</name>
</gene>
<feature type="domain" description="CN hydrolase" evidence="2">
    <location>
        <begin position="1"/>
        <end position="238"/>
    </location>
</feature>
<dbReference type="Proteomes" id="UP000177810">
    <property type="component" value="Unassembled WGS sequence"/>
</dbReference>
<dbReference type="GO" id="GO:0050152">
    <property type="term" value="F:omega-amidase activity"/>
    <property type="evidence" value="ECO:0007669"/>
    <property type="project" value="TreeGrafter"/>
</dbReference>
<name>A0A1G2F2D4_9BACT</name>
<dbReference type="AlphaFoldDB" id="A0A1G2F2D4"/>
<proteinExistence type="predicted"/>
<dbReference type="InterPro" id="IPR003010">
    <property type="entry name" value="C-N_Hydrolase"/>
</dbReference>
<dbReference type="Gene3D" id="3.60.110.10">
    <property type="entry name" value="Carbon-nitrogen hydrolase"/>
    <property type="match status" value="1"/>
</dbReference>
<evidence type="ECO:0000256" key="1">
    <source>
        <dbReference type="SAM" id="Coils"/>
    </source>
</evidence>
<comment type="caution">
    <text evidence="3">The sequence shown here is derived from an EMBL/GenBank/DDBJ whole genome shotgun (WGS) entry which is preliminary data.</text>
</comment>
<dbReference type="SUPFAM" id="SSF56317">
    <property type="entry name" value="Carbon-nitrogen hydrolase"/>
    <property type="match status" value="1"/>
</dbReference>
<sequence>MKIGCIQMDIAWEDQEKNYERAEALIKEAKERGAELICLPELFSTGVTLNSKKFSEKEDGGTCKFLSEQAKKNKTYLLGSFIEYNNDSLPYNAVVVFDKNGKLICKYRKNHVFAFSKEDKAYSNGEDVACFNLEGFCIYPLICYDLRFPELFRVAIEKEAEANVFIIPANWPNPRKEDWVTLLKARAIENQAYVISINRAGNSPELSFFGSSMIISPKGEVIAQAGENEEIIIADLKVEEVNEWREKFSALKDRRARYYASLSQGK</sequence>
<dbReference type="PROSITE" id="PS50263">
    <property type="entry name" value="CN_HYDROLASE"/>
    <property type="match status" value="1"/>
</dbReference>
<dbReference type="PANTHER" id="PTHR47799:SF1">
    <property type="entry name" value="OMEGA-AMIDASE YAFV"/>
    <property type="match status" value="1"/>
</dbReference>
<evidence type="ECO:0000259" key="2">
    <source>
        <dbReference type="PROSITE" id="PS50263"/>
    </source>
</evidence>
<dbReference type="EMBL" id="MHMT01000023">
    <property type="protein sequence ID" value="OGZ32205.1"/>
    <property type="molecule type" value="Genomic_DNA"/>
</dbReference>
<organism evidence="3 4">
    <name type="scientific">Candidatus Portnoybacteria bacterium RBG_13_40_8</name>
    <dbReference type="NCBI Taxonomy" id="1801990"/>
    <lineage>
        <taxon>Bacteria</taxon>
        <taxon>Candidatus Portnoyibacteriota</taxon>
    </lineage>
</organism>
<evidence type="ECO:0000313" key="4">
    <source>
        <dbReference type="Proteomes" id="UP000177810"/>
    </source>
</evidence>
<dbReference type="CDD" id="cd07583">
    <property type="entry name" value="nitrilase_5"/>
    <property type="match status" value="1"/>
</dbReference>
<protein>
    <recommendedName>
        <fullName evidence="2">CN hydrolase domain-containing protein</fullName>
    </recommendedName>
</protein>
<dbReference type="GO" id="GO:0106008">
    <property type="term" value="F:2-oxoglutaramate amidase activity"/>
    <property type="evidence" value="ECO:0007669"/>
    <property type="project" value="TreeGrafter"/>
</dbReference>
<evidence type="ECO:0000313" key="3">
    <source>
        <dbReference type="EMBL" id="OGZ32205.1"/>
    </source>
</evidence>
<dbReference type="InterPro" id="IPR036526">
    <property type="entry name" value="C-N_Hydrolase_sf"/>
</dbReference>
<feature type="coiled-coil region" evidence="1">
    <location>
        <begin position="12"/>
        <end position="39"/>
    </location>
</feature>
<dbReference type="PANTHER" id="PTHR47799">
    <property type="entry name" value="OMEGA-AMIDASE YAFV"/>
    <property type="match status" value="1"/>
</dbReference>
<reference evidence="3 4" key="1">
    <citation type="journal article" date="2016" name="Nat. Commun.">
        <title>Thousands of microbial genomes shed light on interconnected biogeochemical processes in an aquifer system.</title>
        <authorList>
            <person name="Anantharaman K."/>
            <person name="Brown C.T."/>
            <person name="Hug L.A."/>
            <person name="Sharon I."/>
            <person name="Castelle C.J."/>
            <person name="Probst A.J."/>
            <person name="Thomas B.C."/>
            <person name="Singh A."/>
            <person name="Wilkins M.J."/>
            <person name="Karaoz U."/>
            <person name="Brodie E.L."/>
            <person name="Williams K.H."/>
            <person name="Hubbard S.S."/>
            <person name="Banfield J.F."/>
        </authorList>
    </citation>
    <scope>NUCLEOTIDE SEQUENCE [LARGE SCALE GENOMIC DNA]</scope>
</reference>
<dbReference type="Pfam" id="PF00795">
    <property type="entry name" value="CN_hydrolase"/>
    <property type="match status" value="1"/>
</dbReference>